<dbReference type="CDD" id="cd06174">
    <property type="entry name" value="MFS"/>
    <property type="match status" value="1"/>
</dbReference>
<dbReference type="SUPFAM" id="SSF48371">
    <property type="entry name" value="ARM repeat"/>
    <property type="match status" value="1"/>
</dbReference>
<dbReference type="Gene3D" id="1.25.10.10">
    <property type="entry name" value="Leucine-rich Repeat Variant"/>
    <property type="match status" value="1"/>
</dbReference>
<dbReference type="GO" id="GO:0030089">
    <property type="term" value="C:phycobilisome"/>
    <property type="evidence" value="ECO:0007669"/>
    <property type="project" value="UniProtKB-KW"/>
</dbReference>
<evidence type="ECO:0000313" key="5">
    <source>
        <dbReference type="EMBL" id="QIZ71199.1"/>
    </source>
</evidence>
<protein>
    <submittedName>
        <fullName evidence="5">MFS transporter</fullName>
    </submittedName>
</protein>
<evidence type="ECO:0000256" key="1">
    <source>
        <dbReference type="ARBA" id="ARBA00022549"/>
    </source>
</evidence>
<feature type="transmembrane region" description="Helical" evidence="4">
    <location>
        <begin position="312"/>
        <end position="333"/>
    </location>
</feature>
<feature type="transmembrane region" description="Helical" evidence="4">
    <location>
        <begin position="388"/>
        <end position="409"/>
    </location>
</feature>
<keyword evidence="4" id="KW-0472">Membrane</keyword>
<feature type="transmembrane region" description="Helical" evidence="4">
    <location>
        <begin position="242"/>
        <end position="260"/>
    </location>
</feature>
<dbReference type="AlphaFoldDB" id="A0A6H1U0Q5"/>
<feature type="transmembrane region" description="Helical" evidence="4">
    <location>
        <begin position="32"/>
        <end position="55"/>
    </location>
</feature>
<feature type="transmembrane region" description="Helical" evidence="4">
    <location>
        <begin position="116"/>
        <end position="137"/>
    </location>
</feature>
<proteinExistence type="predicted"/>
<keyword evidence="4" id="KW-0812">Transmembrane</keyword>
<keyword evidence="1" id="KW-0042">Antenna complex</keyword>
<name>A0A6H1U0Q5_9CYAN</name>
<feature type="region of interest" description="Disordered" evidence="3">
    <location>
        <begin position="984"/>
        <end position="1013"/>
    </location>
</feature>
<sequence>MELKDRQSTKSRVAQGLLQWVNLRPEEGERTWLMFAFYTLTSVGLLWLEASTVGLFLDEYGASSLPWIYIAGAAIGSSLGFLYSWLQKILPLRRAIVAIACLMAAPLLLFRVGLAVAAVASITVFLMRLWMDASYVLNDLNTSITANQLFNIREIKRTYPIISSGILLADVISGFSLPALIEFVGLKNVTLMSCAMMGLGAFILFYLSQSYQQAFPDAPRRRLQENQQDYTNRRLAGPLKQYAIPLFAFFILAEALYLLVDFQFLSELEQQAPEGQSLAIGIASFLGLFNGVLGIFELAMQWFVSSRLIERVGVFAAAMILPGCLCAIGLVSLTQLLPFFWGLVALKFIEELLQYTLIEGTGPVLFQPLPDSIRSNIQAMVNGIAEPISTGVAGLMILTTIALCNFFLPDASAQEQTDIQGLFFVLAIVLLGLGWLFVVWILRSRYLGLLVSSAERGRFGVSDVDMRAFKRTIVETLEQSGREEDKRSCIELLTQIDPENVGDVLAPLLVNLTPALQRQSLEEMLRRPNPTYKNYVEQLVERPSSTEVLALALRYIWLTEADLDIETLRPYLDSAVDPVVRGTAASLIMRRGNREQKAEATNTLRRMLTNKDEQERIMGCRALGEADYLQGLRLYIPNLLQDESLRVRCALLEVIAATRFEEYYPSLLRGLYYKSTRDSAMRALVRLDNEIIDRLVALAEDIHKPDLVRMHAWMALGQIGTIEALDSLIGHLIASWGTTRRNILRILLKMPRESGIEGVLDRLGRSGVEMLIDQELMFMGQIYATLNDLTKDRVRGREAKLLRSALHDLIADAIDRLFLLMKFLYPFGSIQAAAFNLKSGVRSNMARGLEILDNTLDIPSKRIVLSVLDRHSDLEKLQTLSDLFAYETMSPSDRLRRLVEYRYFLSDWPLACCFHLARASRWSLTAEQTLACLRHPKGFVREAVLAYLRVASPRALAELLPMMIDDPDRLVAAQVKQMMAELGLSDTHSRPRTAPSRQPNLPNYRGIAGFEAT</sequence>
<dbReference type="RefSeq" id="WP_168569353.1">
    <property type="nucleotide sequence ID" value="NZ_CP051167.1"/>
</dbReference>
<keyword evidence="4" id="KW-1133">Transmembrane helix</keyword>
<dbReference type="SUPFAM" id="SSF103473">
    <property type="entry name" value="MFS general substrate transporter"/>
    <property type="match status" value="1"/>
</dbReference>
<gene>
    <name evidence="5" type="ORF">HCG48_11925</name>
</gene>
<keyword evidence="2" id="KW-0605">Phycobilisome</keyword>
<reference evidence="5 6" key="1">
    <citation type="submission" date="2020-04" db="EMBL/GenBank/DDBJ databases">
        <authorList>
            <person name="Basu S."/>
            <person name="Maruthanayagam V."/>
            <person name="Chakraborty S."/>
            <person name="Pramanik A."/>
            <person name="Mukherjee J."/>
            <person name="Brink B."/>
        </authorList>
    </citation>
    <scope>NUCLEOTIDE SEQUENCE [LARGE SCALE GENOMIC DNA]</scope>
    <source>
        <strain evidence="5 6">AP17</strain>
    </source>
</reference>
<dbReference type="InterPro" id="IPR011989">
    <property type="entry name" value="ARM-like"/>
</dbReference>
<dbReference type="EMBL" id="CP051167">
    <property type="protein sequence ID" value="QIZ71199.1"/>
    <property type="molecule type" value="Genomic_DNA"/>
</dbReference>
<dbReference type="Proteomes" id="UP000500857">
    <property type="component" value="Chromosome"/>
</dbReference>
<evidence type="ECO:0000256" key="2">
    <source>
        <dbReference type="ARBA" id="ARBA00022738"/>
    </source>
</evidence>
<evidence type="ECO:0000313" key="6">
    <source>
        <dbReference type="Proteomes" id="UP000500857"/>
    </source>
</evidence>
<organism evidence="5 6">
    <name type="scientific">Oxynema aestuarii AP17</name>
    <dbReference type="NCBI Taxonomy" id="2064643"/>
    <lineage>
        <taxon>Bacteria</taxon>
        <taxon>Bacillati</taxon>
        <taxon>Cyanobacteriota</taxon>
        <taxon>Cyanophyceae</taxon>
        <taxon>Oscillatoriophycideae</taxon>
        <taxon>Oscillatoriales</taxon>
        <taxon>Oscillatoriaceae</taxon>
        <taxon>Oxynema</taxon>
        <taxon>Oxynema aestuarii</taxon>
    </lineage>
</organism>
<feature type="transmembrane region" description="Helical" evidence="4">
    <location>
        <begin position="280"/>
        <end position="300"/>
    </location>
</feature>
<feature type="transmembrane region" description="Helical" evidence="4">
    <location>
        <begin position="67"/>
        <end position="85"/>
    </location>
</feature>
<keyword evidence="6" id="KW-1185">Reference proteome</keyword>
<feature type="transmembrane region" description="Helical" evidence="4">
    <location>
        <begin position="421"/>
        <end position="442"/>
    </location>
</feature>
<accession>A0A6H1U0Q5</accession>
<evidence type="ECO:0000256" key="4">
    <source>
        <dbReference type="SAM" id="Phobius"/>
    </source>
</evidence>
<feature type="transmembrane region" description="Helical" evidence="4">
    <location>
        <begin position="189"/>
        <end position="207"/>
    </location>
</feature>
<evidence type="ECO:0000256" key="3">
    <source>
        <dbReference type="SAM" id="MobiDB-lite"/>
    </source>
</evidence>
<dbReference type="Pfam" id="PF13646">
    <property type="entry name" value="HEAT_2"/>
    <property type="match status" value="1"/>
</dbReference>
<dbReference type="InterPro" id="IPR036259">
    <property type="entry name" value="MFS_trans_sf"/>
</dbReference>
<dbReference type="KEGG" id="oxy:HCG48_11925"/>
<dbReference type="InterPro" id="IPR016024">
    <property type="entry name" value="ARM-type_fold"/>
</dbReference>